<gene>
    <name evidence="2" type="ORF">OFLC_LOCUS13316</name>
</gene>
<reference evidence="2 3" key="2">
    <citation type="submission" date="2018-11" db="EMBL/GenBank/DDBJ databases">
        <authorList>
            <consortium name="Pathogen Informatics"/>
        </authorList>
    </citation>
    <scope>NUCLEOTIDE SEQUENCE [LARGE SCALE GENOMIC DNA]</scope>
</reference>
<proteinExistence type="predicted"/>
<dbReference type="Proteomes" id="UP000267606">
    <property type="component" value="Unassembled WGS sequence"/>
</dbReference>
<keyword evidence="3" id="KW-1185">Reference proteome</keyword>
<evidence type="ECO:0000256" key="1">
    <source>
        <dbReference type="SAM" id="MobiDB-lite"/>
    </source>
</evidence>
<feature type="compositionally biased region" description="Polar residues" evidence="1">
    <location>
        <begin position="73"/>
        <end position="83"/>
    </location>
</feature>
<accession>A0A183I0Q4</accession>
<evidence type="ECO:0000313" key="3">
    <source>
        <dbReference type="Proteomes" id="UP000267606"/>
    </source>
</evidence>
<dbReference type="WBParaSite" id="OFLC_0001331701-mRNA-1">
    <property type="protein sequence ID" value="OFLC_0001331701-mRNA-1"/>
    <property type="gene ID" value="OFLC_0001331701"/>
</dbReference>
<feature type="compositionally biased region" description="Basic residues" evidence="1">
    <location>
        <begin position="11"/>
        <end position="29"/>
    </location>
</feature>
<organism evidence="4">
    <name type="scientific">Onchocerca flexuosa</name>
    <dbReference type="NCBI Taxonomy" id="387005"/>
    <lineage>
        <taxon>Eukaryota</taxon>
        <taxon>Metazoa</taxon>
        <taxon>Ecdysozoa</taxon>
        <taxon>Nematoda</taxon>
        <taxon>Chromadorea</taxon>
        <taxon>Rhabditida</taxon>
        <taxon>Spirurina</taxon>
        <taxon>Spiruromorpha</taxon>
        <taxon>Filarioidea</taxon>
        <taxon>Onchocercidae</taxon>
        <taxon>Onchocerca</taxon>
    </lineage>
</organism>
<protein>
    <submittedName>
        <fullName evidence="4">BLOC-1-related complex subunit 5</fullName>
    </submittedName>
</protein>
<dbReference type="AlphaFoldDB" id="A0A183I0Q4"/>
<dbReference type="EMBL" id="UZAJ01040140">
    <property type="protein sequence ID" value="VDP13431.1"/>
    <property type="molecule type" value="Genomic_DNA"/>
</dbReference>
<feature type="region of interest" description="Disordered" evidence="1">
    <location>
        <begin position="1"/>
        <end position="83"/>
    </location>
</feature>
<evidence type="ECO:0000313" key="4">
    <source>
        <dbReference type="WBParaSite" id="OFLC_0001331701-mRNA-1"/>
    </source>
</evidence>
<reference evidence="4" key="1">
    <citation type="submission" date="2016-06" db="UniProtKB">
        <authorList>
            <consortium name="WormBaseParasite"/>
        </authorList>
    </citation>
    <scope>IDENTIFICATION</scope>
</reference>
<name>A0A183I0Q4_9BILA</name>
<feature type="region of interest" description="Disordered" evidence="1">
    <location>
        <begin position="147"/>
        <end position="170"/>
    </location>
</feature>
<evidence type="ECO:0000313" key="2">
    <source>
        <dbReference type="EMBL" id="VDP13431.1"/>
    </source>
</evidence>
<feature type="compositionally biased region" description="Basic and acidic residues" evidence="1">
    <location>
        <begin position="61"/>
        <end position="72"/>
    </location>
</feature>
<feature type="compositionally biased region" description="Basic and acidic residues" evidence="1">
    <location>
        <begin position="161"/>
        <end position="170"/>
    </location>
</feature>
<feature type="compositionally biased region" description="Basic and acidic residues" evidence="1">
    <location>
        <begin position="1"/>
        <end position="10"/>
    </location>
</feature>
<sequence length="326" mass="37798">MDPFQRDYSPRQRHHHHRRRHKSRRRNKSRMNGTKEEIPSPLRPPTPLLPSQQPSASIAVTKEKPKDDKESAEITSTIQGKTSASAEVGTKVRVIYFSFLRIFKFEILTIPFVSHNRDISLILQHCIPWGHLKHHFHYGKYLQMSSQMATSSPPPTLASRDSQKVEERESSFSLKNMQKTDLLQELCVTQCIRDGYEISRLAYTTCFPVSKKPNFIYLPQLRFMAKNNAVSEQKKTILAQKSESDLLRETKPVEKIFTMDAKIRQFVQSLNECCVALRKASRNISNLELLAAGETLNEIHRYDTDTKAIINDLKYLRLLIDRKFEI</sequence>